<name>A0A396ATN4_BACUN</name>
<dbReference type="Proteomes" id="UP000260759">
    <property type="component" value="Unassembled WGS sequence"/>
</dbReference>
<dbReference type="AlphaFoldDB" id="A0A396ATN4"/>
<organism evidence="1 2">
    <name type="scientific">Bacteroides uniformis</name>
    <dbReference type="NCBI Taxonomy" id="820"/>
    <lineage>
        <taxon>Bacteria</taxon>
        <taxon>Pseudomonadati</taxon>
        <taxon>Bacteroidota</taxon>
        <taxon>Bacteroidia</taxon>
        <taxon>Bacteroidales</taxon>
        <taxon>Bacteroidaceae</taxon>
        <taxon>Bacteroides</taxon>
    </lineage>
</organism>
<gene>
    <name evidence="1" type="ORF">DXB37_20065</name>
</gene>
<accession>A0A396ATN4</accession>
<sequence length="70" mass="8443">MFFPFHRFLFVETVLEFYNATHSYRYSFMRRLFLPITLRRRKNLQEIHFKLAASSAIADLCIRKTQSVPA</sequence>
<comment type="caution">
    <text evidence="1">The sequence shown here is derived from an EMBL/GenBank/DDBJ whole genome shotgun (WGS) entry which is preliminary data.</text>
</comment>
<evidence type="ECO:0000313" key="1">
    <source>
        <dbReference type="EMBL" id="RGN88785.1"/>
    </source>
</evidence>
<reference evidence="1 2" key="1">
    <citation type="submission" date="2018-08" db="EMBL/GenBank/DDBJ databases">
        <title>A genome reference for cultivated species of the human gut microbiota.</title>
        <authorList>
            <person name="Zou Y."/>
            <person name="Xue W."/>
            <person name="Luo G."/>
        </authorList>
    </citation>
    <scope>NUCLEOTIDE SEQUENCE [LARGE SCALE GENOMIC DNA]</scope>
    <source>
        <strain evidence="1 2">OM03-4</strain>
    </source>
</reference>
<dbReference type="EMBL" id="QSVA01000029">
    <property type="protein sequence ID" value="RGN88785.1"/>
    <property type="molecule type" value="Genomic_DNA"/>
</dbReference>
<evidence type="ECO:0000313" key="2">
    <source>
        <dbReference type="Proteomes" id="UP000260759"/>
    </source>
</evidence>
<protein>
    <submittedName>
        <fullName evidence="1">Uncharacterized protein</fullName>
    </submittedName>
</protein>
<proteinExistence type="predicted"/>